<dbReference type="EMBL" id="JAADJZ010000005">
    <property type="protein sequence ID" value="KAF2875368.1"/>
    <property type="molecule type" value="Genomic_DNA"/>
</dbReference>
<evidence type="ECO:0000313" key="2">
    <source>
        <dbReference type="EMBL" id="KAF2875368.1"/>
    </source>
</evidence>
<dbReference type="Proteomes" id="UP000481861">
    <property type="component" value="Unassembled WGS sequence"/>
</dbReference>
<keyword evidence="3" id="KW-1185">Reference proteome</keyword>
<organism evidence="2 3">
    <name type="scientific">Massariosphaeria phaeospora</name>
    <dbReference type="NCBI Taxonomy" id="100035"/>
    <lineage>
        <taxon>Eukaryota</taxon>
        <taxon>Fungi</taxon>
        <taxon>Dikarya</taxon>
        <taxon>Ascomycota</taxon>
        <taxon>Pezizomycotina</taxon>
        <taxon>Dothideomycetes</taxon>
        <taxon>Pleosporomycetidae</taxon>
        <taxon>Pleosporales</taxon>
        <taxon>Pleosporales incertae sedis</taxon>
        <taxon>Massariosphaeria</taxon>
    </lineage>
</organism>
<feature type="compositionally biased region" description="Basic and acidic residues" evidence="1">
    <location>
        <begin position="63"/>
        <end position="84"/>
    </location>
</feature>
<sequence>MPLHPRSSRLVIANLGTSGFWRVWAHSLGRACQNPLAPAGRARTRSHSPELTRTRQNPNTHSHPPEPTHTRSRRGSPEEGKRPGAGEVGQWKSRADELEPRAAEAEKKDHQIQRLAAGDTRRDAKIFGNIGKSIIRRSLDNGSAWKSRFQELEGRLETVAKQAREAESMDKFAHGQLNAFVLQYNADTEALTHKITGYKTHTAGLRQALEVIHGTHAKLHEEKQYWDARDVLVKGHRGLNIKRNTKKMHHGGGGKS</sequence>
<gene>
    <name evidence="2" type="ORF">BDV95DRAFT_657647</name>
</gene>
<proteinExistence type="predicted"/>
<dbReference type="AlphaFoldDB" id="A0A7C8IBJ2"/>
<protein>
    <submittedName>
        <fullName evidence="2">Uncharacterized protein</fullName>
    </submittedName>
</protein>
<accession>A0A7C8IBJ2</accession>
<evidence type="ECO:0000313" key="3">
    <source>
        <dbReference type="Proteomes" id="UP000481861"/>
    </source>
</evidence>
<feature type="compositionally biased region" description="Basic and acidic residues" evidence="1">
    <location>
        <begin position="93"/>
        <end position="112"/>
    </location>
</feature>
<reference evidence="2 3" key="1">
    <citation type="submission" date="2020-01" db="EMBL/GenBank/DDBJ databases">
        <authorList>
            <consortium name="DOE Joint Genome Institute"/>
            <person name="Haridas S."/>
            <person name="Albert R."/>
            <person name="Binder M."/>
            <person name="Bloem J."/>
            <person name="Labutti K."/>
            <person name="Salamov A."/>
            <person name="Andreopoulos B."/>
            <person name="Baker S.E."/>
            <person name="Barry K."/>
            <person name="Bills G."/>
            <person name="Bluhm B.H."/>
            <person name="Cannon C."/>
            <person name="Castanera R."/>
            <person name="Culley D.E."/>
            <person name="Daum C."/>
            <person name="Ezra D."/>
            <person name="Gonzalez J.B."/>
            <person name="Henrissat B."/>
            <person name="Kuo A."/>
            <person name="Liang C."/>
            <person name="Lipzen A."/>
            <person name="Lutzoni F."/>
            <person name="Magnuson J."/>
            <person name="Mondo S."/>
            <person name="Nolan M."/>
            <person name="Ohm R."/>
            <person name="Pangilinan J."/>
            <person name="Park H.-J.H."/>
            <person name="Ramirez L."/>
            <person name="Alfaro M."/>
            <person name="Sun H."/>
            <person name="Tritt A."/>
            <person name="Yoshinaga Y."/>
            <person name="Zwiers L.-H.L."/>
            <person name="Turgeon B.G."/>
            <person name="Goodwin S.B."/>
            <person name="Spatafora J.W."/>
            <person name="Crous P.W."/>
            <person name="Grigoriev I.V."/>
        </authorList>
    </citation>
    <scope>NUCLEOTIDE SEQUENCE [LARGE SCALE GENOMIC DNA]</scope>
    <source>
        <strain evidence="2 3">CBS 611.86</strain>
    </source>
</reference>
<evidence type="ECO:0000256" key="1">
    <source>
        <dbReference type="SAM" id="MobiDB-lite"/>
    </source>
</evidence>
<comment type="caution">
    <text evidence="2">The sequence shown here is derived from an EMBL/GenBank/DDBJ whole genome shotgun (WGS) entry which is preliminary data.</text>
</comment>
<name>A0A7C8IBJ2_9PLEO</name>
<feature type="region of interest" description="Disordered" evidence="1">
    <location>
        <begin position="35"/>
        <end position="112"/>
    </location>
</feature>